<dbReference type="EMBL" id="WNTK01030300">
    <property type="protein sequence ID" value="KAG9461046.1"/>
    <property type="molecule type" value="Genomic_DNA"/>
</dbReference>
<evidence type="ECO:0000313" key="3">
    <source>
        <dbReference type="Proteomes" id="UP000770717"/>
    </source>
</evidence>
<proteinExistence type="predicted"/>
<dbReference type="AlphaFoldDB" id="A0A8J6B411"/>
<evidence type="ECO:0000256" key="1">
    <source>
        <dbReference type="SAM" id="Phobius"/>
    </source>
</evidence>
<sequence>MYDTNECLVPPIGTSGPEGRIRTVIIPTIPATMEIIQSIALAFLVIVFLDSATSRPIPREHIWTGGKNDDCYYFDSSQYKW</sequence>
<comment type="caution">
    <text evidence="2">The sequence shown here is derived from an EMBL/GenBank/DDBJ whole genome shotgun (WGS) entry which is preliminary data.</text>
</comment>
<evidence type="ECO:0000313" key="2">
    <source>
        <dbReference type="EMBL" id="KAG9461046.1"/>
    </source>
</evidence>
<keyword evidence="1" id="KW-0472">Membrane</keyword>
<feature type="transmembrane region" description="Helical" evidence="1">
    <location>
        <begin position="24"/>
        <end position="49"/>
    </location>
</feature>
<organism evidence="2 3">
    <name type="scientific">Eleutherodactylus coqui</name>
    <name type="common">Puerto Rican coqui</name>
    <dbReference type="NCBI Taxonomy" id="57060"/>
    <lineage>
        <taxon>Eukaryota</taxon>
        <taxon>Metazoa</taxon>
        <taxon>Chordata</taxon>
        <taxon>Craniata</taxon>
        <taxon>Vertebrata</taxon>
        <taxon>Euteleostomi</taxon>
        <taxon>Amphibia</taxon>
        <taxon>Batrachia</taxon>
        <taxon>Anura</taxon>
        <taxon>Neobatrachia</taxon>
        <taxon>Hyloidea</taxon>
        <taxon>Eleutherodactylidae</taxon>
        <taxon>Eleutherodactylinae</taxon>
        <taxon>Eleutherodactylus</taxon>
        <taxon>Eleutherodactylus</taxon>
    </lineage>
</organism>
<gene>
    <name evidence="2" type="ORF">GDO78_018340</name>
</gene>
<keyword evidence="1" id="KW-1133">Transmembrane helix</keyword>
<name>A0A8J6B411_ELECQ</name>
<reference evidence="2" key="1">
    <citation type="thesis" date="2020" institute="ProQuest LLC" country="789 East Eisenhower Parkway, Ann Arbor, MI, USA">
        <title>Comparative Genomics and Chromosome Evolution.</title>
        <authorList>
            <person name="Mudd A.B."/>
        </authorList>
    </citation>
    <scope>NUCLEOTIDE SEQUENCE</scope>
    <source>
        <strain evidence="2">HN-11 Male</strain>
        <tissue evidence="2">Kidney and liver</tissue>
    </source>
</reference>
<accession>A0A8J6B411</accession>
<keyword evidence="1" id="KW-0812">Transmembrane</keyword>
<protein>
    <submittedName>
        <fullName evidence="2">Uncharacterized protein</fullName>
    </submittedName>
</protein>
<keyword evidence="3" id="KW-1185">Reference proteome</keyword>
<dbReference type="Proteomes" id="UP000770717">
    <property type="component" value="Unassembled WGS sequence"/>
</dbReference>